<dbReference type="Pfam" id="PF20434">
    <property type="entry name" value="BD-FAE"/>
    <property type="match status" value="1"/>
</dbReference>
<evidence type="ECO:0000256" key="1">
    <source>
        <dbReference type="ARBA" id="ARBA00022801"/>
    </source>
</evidence>
<dbReference type="Gene3D" id="3.40.50.1820">
    <property type="entry name" value="alpha/beta hydrolase"/>
    <property type="match status" value="1"/>
</dbReference>
<proteinExistence type="predicted"/>
<sequence length="278" mass="29981">MATQFLDVSYANQSENQKLNIYLPNEGEGPFPVIIAIHGGGFMMGNRTGGDLASMLEGVNHGYAVVTVEYRMSGEETFPAAINDVKAAIRFIRANADKYQLNADKIAAWGDSAGGNLASLAGTTSGTNELYDDSLGYPDVSDKLTAVVDWFGPINFLKFDEQFDESGITPMMGQTSSANSAESKYIGQLITEAPDLVAAANPETYITADDPPFFIEHGTADANVPTQQSVDFASKLESVLGQDKVTLTLLDGAQHGGSQFDEEQNVELVFEFLDKYMK</sequence>
<evidence type="ECO:0000313" key="3">
    <source>
        <dbReference type="EMBL" id="ANY70979.1"/>
    </source>
</evidence>
<dbReference type="PANTHER" id="PTHR48081:SF13">
    <property type="entry name" value="ALPHA_BETA HYDROLASE"/>
    <property type="match status" value="1"/>
</dbReference>
<protein>
    <submittedName>
        <fullName evidence="3">Alpha/beta hydrolase</fullName>
    </submittedName>
</protein>
<dbReference type="InterPro" id="IPR049492">
    <property type="entry name" value="BD-FAE-like_dom"/>
</dbReference>
<organism evidence="3">
    <name type="scientific">Paenibacillus sp. BIHB 4019</name>
    <dbReference type="NCBI Taxonomy" id="1870819"/>
    <lineage>
        <taxon>Bacteria</taxon>
        <taxon>Bacillati</taxon>
        <taxon>Bacillota</taxon>
        <taxon>Bacilli</taxon>
        <taxon>Bacillales</taxon>
        <taxon>Paenibacillaceae</taxon>
        <taxon>Paenibacillus</taxon>
    </lineage>
</organism>
<dbReference type="SUPFAM" id="SSF53474">
    <property type="entry name" value="alpha/beta-Hydrolases"/>
    <property type="match status" value="1"/>
</dbReference>
<reference evidence="3" key="1">
    <citation type="submission" date="2016-08" db="EMBL/GenBank/DDBJ databases">
        <title>Complete Genome Seqeunce of Paenibacillus sp. BIHB 4019 from tea rhizoplane.</title>
        <authorList>
            <person name="Thakur R."/>
            <person name="Swarnkar M.K."/>
            <person name="Gulati A."/>
        </authorList>
    </citation>
    <scope>NUCLEOTIDE SEQUENCE [LARGE SCALE GENOMIC DNA]</scope>
    <source>
        <strain evidence="3">BIHB4019</strain>
    </source>
</reference>
<name>A0A1B2DTE9_9BACL</name>
<feature type="domain" description="BD-FAE-like" evidence="2">
    <location>
        <begin position="19"/>
        <end position="236"/>
    </location>
</feature>
<dbReference type="EMBL" id="CP016808">
    <property type="protein sequence ID" value="ANY70979.1"/>
    <property type="molecule type" value="Genomic_DNA"/>
</dbReference>
<keyword evidence="1 3" id="KW-0378">Hydrolase</keyword>
<dbReference type="AlphaFoldDB" id="A0A1B2DTE9"/>
<gene>
    <name evidence="3" type="ORF">BBD42_25130</name>
</gene>
<dbReference type="GO" id="GO:0016787">
    <property type="term" value="F:hydrolase activity"/>
    <property type="evidence" value="ECO:0007669"/>
    <property type="project" value="UniProtKB-KW"/>
</dbReference>
<dbReference type="InterPro" id="IPR050300">
    <property type="entry name" value="GDXG_lipolytic_enzyme"/>
</dbReference>
<evidence type="ECO:0000259" key="2">
    <source>
        <dbReference type="Pfam" id="PF20434"/>
    </source>
</evidence>
<dbReference type="PANTHER" id="PTHR48081">
    <property type="entry name" value="AB HYDROLASE SUPERFAMILY PROTEIN C4A8.06C"/>
    <property type="match status" value="1"/>
</dbReference>
<accession>A0A1B2DTE9</accession>
<dbReference type="InterPro" id="IPR029058">
    <property type="entry name" value="AB_hydrolase_fold"/>
</dbReference>